<reference evidence="2" key="1">
    <citation type="journal article" date="2015" name="Nature">
        <title>Complex archaea that bridge the gap between prokaryotes and eukaryotes.</title>
        <authorList>
            <person name="Spang A."/>
            <person name="Saw J.H."/>
            <person name="Jorgensen S.L."/>
            <person name="Zaremba-Niedzwiedzka K."/>
            <person name="Martijn J."/>
            <person name="Lind A.E."/>
            <person name="van Eijk R."/>
            <person name="Schleper C."/>
            <person name="Guy L."/>
            <person name="Ettema T.J."/>
        </authorList>
    </citation>
    <scope>NUCLEOTIDE SEQUENCE</scope>
</reference>
<name>A0A0F9MGW6_9ZZZZ</name>
<feature type="coiled-coil region" evidence="1">
    <location>
        <begin position="83"/>
        <end position="110"/>
    </location>
</feature>
<organism evidence="2">
    <name type="scientific">marine sediment metagenome</name>
    <dbReference type="NCBI Taxonomy" id="412755"/>
    <lineage>
        <taxon>unclassified sequences</taxon>
        <taxon>metagenomes</taxon>
        <taxon>ecological metagenomes</taxon>
    </lineage>
</organism>
<protein>
    <submittedName>
        <fullName evidence="2">Uncharacterized protein</fullName>
    </submittedName>
</protein>
<evidence type="ECO:0000313" key="2">
    <source>
        <dbReference type="EMBL" id="KKM75895.1"/>
    </source>
</evidence>
<accession>A0A0F9MGW6</accession>
<evidence type="ECO:0000256" key="1">
    <source>
        <dbReference type="SAM" id="Coils"/>
    </source>
</evidence>
<gene>
    <name evidence="2" type="ORF">LCGC14_1385550</name>
</gene>
<comment type="caution">
    <text evidence="2">The sequence shown here is derived from an EMBL/GenBank/DDBJ whole genome shotgun (WGS) entry which is preliminary data.</text>
</comment>
<proteinExistence type="predicted"/>
<dbReference type="EMBL" id="LAZR01008897">
    <property type="protein sequence ID" value="KKM75895.1"/>
    <property type="molecule type" value="Genomic_DNA"/>
</dbReference>
<dbReference type="AlphaFoldDB" id="A0A0F9MGW6"/>
<sequence>MSHLGRCDDCGQGLYYQVDYGLGFACDFCGDYHPNGGKPWREKEWITRTTPLPVSCPHGVDPTSGSSCGHCDGTASGLRSPEAQAWEKRFAALELRVEELEGGLRRVRSQPNHAWLT</sequence>
<keyword evidence="1" id="KW-0175">Coiled coil</keyword>